<sequence length="133" mass="14483">MAAKCDVAIILDCCDSGAAAISGNQTEEAVNEKFRQALKQLPTNEEQQYAREILAAIVAVHGLNGDAKATWTDKKTNAFWLKDFLPRDVPDARIMTFGYDATAAFGDTTAHIADHAKDLLVSLVDKREEDDVG</sequence>
<dbReference type="Proteomes" id="UP001521785">
    <property type="component" value="Unassembled WGS sequence"/>
</dbReference>
<evidence type="ECO:0000256" key="2">
    <source>
        <dbReference type="ARBA" id="ARBA00004240"/>
    </source>
</evidence>
<evidence type="ECO:0000256" key="3">
    <source>
        <dbReference type="ARBA" id="ARBA00004370"/>
    </source>
</evidence>
<evidence type="ECO:0000256" key="1">
    <source>
        <dbReference type="ARBA" id="ARBA00004173"/>
    </source>
</evidence>
<comment type="subcellular location">
    <subcellularLocation>
        <location evidence="2">Endoplasmic reticulum</location>
    </subcellularLocation>
    <subcellularLocation>
        <location evidence="3">Membrane</location>
    </subcellularLocation>
    <subcellularLocation>
        <location evidence="1">Mitochondrion</location>
    </subcellularLocation>
</comment>
<comment type="caution">
    <text evidence="7">The sequence shown here is derived from an EMBL/GenBank/DDBJ whole genome shotgun (WGS) entry which is preliminary data.</text>
</comment>
<keyword evidence="8" id="KW-1185">Reference proteome</keyword>
<dbReference type="EMBL" id="JAKJXO020000025">
    <property type="protein sequence ID" value="KAL1591508.1"/>
    <property type="molecule type" value="Genomic_DNA"/>
</dbReference>
<proteinExistence type="predicted"/>
<evidence type="ECO:0000256" key="5">
    <source>
        <dbReference type="ARBA" id="ARBA00023128"/>
    </source>
</evidence>
<keyword evidence="6" id="KW-0472">Membrane</keyword>
<protein>
    <submittedName>
        <fullName evidence="7">Uncharacterized protein</fullName>
    </submittedName>
</protein>
<dbReference type="PANTHER" id="PTHR48182:SF2">
    <property type="entry name" value="PROTEIN SERAC1"/>
    <property type="match status" value="1"/>
</dbReference>
<organism evidence="7 8">
    <name type="scientific">Paraconiothyrium brasiliense</name>
    <dbReference type="NCBI Taxonomy" id="300254"/>
    <lineage>
        <taxon>Eukaryota</taxon>
        <taxon>Fungi</taxon>
        <taxon>Dikarya</taxon>
        <taxon>Ascomycota</taxon>
        <taxon>Pezizomycotina</taxon>
        <taxon>Dothideomycetes</taxon>
        <taxon>Pleosporomycetidae</taxon>
        <taxon>Pleosporales</taxon>
        <taxon>Massarineae</taxon>
        <taxon>Didymosphaeriaceae</taxon>
        <taxon>Paraconiothyrium</taxon>
    </lineage>
</organism>
<reference evidence="7 8" key="1">
    <citation type="submission" date="2024-02" db="EMBL/GenBank/DDBJ databases">
        <title>De novo assembly and annotation of 12 fungi associated with fruit tree decline syndrome in Ontario, Canada.</title>
        <authorList>
            <person name="Sulman M."/>
            <person name="Ellouze W."/>
            <person name="Ilyukhin E."/>
        </authorList>
    </citation>
    <scope>NUCLEOTIDE SEQUENCE [LARGE SCALE GENOMIC DNA]</scope>
    <source>
        <strain evidence="7 8">M42-189</strain>
    </source>
</reference>
<dbReference type="InterPro" id="IPR052374">
    <property type="entry name" value="SERAC1"/>
</dbReference>
<evidence type="ECO:0000313" key="7">
    <source>
        <dbReference type="EMBL" id="KAL1591508.1"/>
    </source>
</evidence>
<evidence type="ECO:0000256" key="6">
    <source>
        <dbReference type="ARBA" id="ARBA00023136"/>
    </source>
</evidence>
<gene>
    <name evidence="7" type="ORF">SLS60_011900</name>
</gene>
<evidence type="ECO:0000313" key="8">
    <source>
        <dbReference type="Proteomes" id="UP001521785"/>
    </source>
</evidence>
<keyword evidence="5" id="KW-0496">Mitochondrion</keyword>
<accession>A0ABR3QHJ2</accession>
<dbReference type="PANTHER" id="PTHR48182">
    <property type="entry name" value="PROTEIN SERAC1"/>
    <property type="match status" value="1"/>
</dbReference>
<name>A0ABR3QHJ2_9PLEO</name>
<keyword evidence="4" id="KW-0256">Endoplasmic reticulum</keyword>
<evidence type="ECO:0000256" key="4">
    <source>
        <dbReference type="ARBA" id="ARBA00022824"/>
    </source>
</evidence>